<dbReference type="EMBL" id="MFRC01000060">
    <property type="protein sequence ID" value="OGH88845.1"/>
    <property type="molecule type" value="Genomic_DNA"/>
</dbReference>
<evidence type="ECO:0000313" key="2">
    <source>
        <dbReference type="Proteomes" id="UP000178490"/>
    </source>
</evidence>
<dbReference type="Proteomes" id="UP000178490">
    <property type="component" value="Unassembled WGS sequence"/>
</dbReference>
<proteinExistence type="predicted"/>
<name>A0A1F6NY54_9BACT</name>
<protein>
    <submittedName>
        <fullName evidence="1">Uncharacterized protein</fullName>
    </submittedName>
</protein>
<accession>A0A1F6NY54</accession>
<organism evidence="1 2">
    <name type="scientific">Candidatus Magasanikbacteria bacterium RIFOXYD2_FULL_36_9</name>
    <dbReference type="NCBI Taxonomy" id="1798707"/>
    <lineage>
        <taxon>Bacteria</taxon>
        <taxon>Candidatus Magasanikiibacteriota</taxon>
    </lineage>
</organism>
<gene>
    <name evidence="1" type="ORF">A2537_02600</name>
</gene>
<evidence type="ECO:0000313" key="1">
    <source>
        <dbReference type="EMBL" id="OGH88845.1"/>
    </source>
</evidence>
<sequence length="194" mass="21421">MKITKICVHLNHNIDSDVKNALLAAFQPFGSLTEGIDGNVLAEKMIDFVTTNAEKKSMAIKEIMDIVYGANTDSFASVEIGFLEVALRTPTSGTRIRLRRYAGAYHVDVNFGSKGSMSRATSILANAEKNGVMFDAYNGQERLERSDVLNALLKRAENHLAWLEALKQGYYSEEYMASALVAARAAVAFFETRK</sequence>
<reference evidence="1 2" key="1">
    <citation type="journal article" date="2016" name="Nat. Commun.">
        <title>Thousands of microbial genomes shed light on interconnected biogeochemical processes in an aquifer system.</title>
        <authorList>
            <person name="Anantharaman K."/>
            <person name="Brown C.T."/>
            <person name="Hug L.A."/>
            <person name="Sharon I."/>
            <person name="Castelle C.J."/>
            <person name="Probst A.J."/>
            <person name="Thomas B.C."/>
            <person name="Singh A."/>
            <person name="Wilkins M.J."/>
            <person name="Karaoz U."/>
            <person name="Brodie E.L."/>
            <person name="Williams K.H."/>
            <person name="Hubbard S.S."/>
            <person name="Banfield J.F."/>
        </authorList>
    </citation>
    <scope>NUCLEOTIDE SEQUENCE [LARGE SCALE GENOMIC DNA]</scope>
</reference>
<dbReference type="AlphaFoldDB" id="A0A1F6NY54"/>
<comment type="caution">
    <text evidence="1">The sequence shown here is derived from an EMBL/GenBank/DDBJ whole genome shotgun (WGS) entry which is preliminary data.</text>
</comment>